<gene>
    <name evidence="1" type="ORF">D915_009296</name>
</gene>
<protein>
    <submittedName>
        <fullName evidence="1">Uncharacterized protein</fullName>
    </submittedName>
</protein>
<dbReference type="EMBL" id="JXXN02005213">
    <property type="protein sequence ID" value="THD20057.1"/>
    <property type="molecule type" value="Genomic_DNA"/>
</dbReference>
<evidence type="ECO:0000313" key="2">
    <source>
        <dbReference type="Proteomes" id="UP000230066"/>
    </source>
</evidence>
<evidence type="ECO:0000313" key="1">
    <source>
        <dbReference type="EMBL" id="THD20057.1"/>
    </source>
</evidence>
<comment type="caution">
    <text evidence="1">The sequence shown here is derived from an EMBL/GenBank/DDBJ whole genome shotgun (WGS) entry which is preliminary data.</text>
</comment>
<dbReference type="AlphaFoldDB" id="A0A4E0RFQ3"/>
<accession>A0A4E0RFQ3</accession>
<keyword evidence="2" id="KW-1185">Reference proteome</keyword>
<dbReference type="Proteomes" id="UP000230066">
    <property type="component" value="Unassembled WGS sequence"/>
</dbReference>
<reference evidence="1" key="1">
    <citation type="submission" date="2019-03" db="EMBL/GenBank/DDBJ databases">
        <title>Improved annotation for the trematode Fasciola hepatica.</title>
        <authorList>
            <person name="Choi Y.-J."/>
            <person name="Martin J."/>
            <person name="Mitreva M."/>
        </authorList>
    </citation>
    <scope>NUCLEOTIDE SEQUENCE [LARGE SCALE GENOMIC DNA]</scope>
</reference>
<sequence>MLTFFILNIRRFQAIGTTTNTTSGVNYQHLLSLQLLPFRHHNEGICFRGLVTEYQPALPLRNILQQMSEIHKIKANISRAFTVALETIPLRIQPDNNKHISTIVYMYYLFGVAGSTQIVHLRSFI</sequence>
<organism evidence="1 2">
    <name type="scientific">Fasciola hepatica</name>
    <name type="common">Liver fluke</name>
    <dbReference type="NCBI Taxonomy" id="6192"/>
    <lineage>
        <taxon>Eukaryota</taxon>
        <taxon>Metazoa</taxon>
        <taxon>Spiralia</taxon>
        <taxon>Lophotrochozoa</taxon>
        <taxon>Platyhelminthes</taxon>
        <taxon>Trematoda</taxon>
        <taxon>Digenea</taxon>
        <taxon>Plagiorchiida</taxon>
        <taxon>Echinostomata</taxon>
        <taxon>Echinostomatoidea</taxon>
        <taxon>Fasciolidae</taxon>
        <taxon>Fasciola</taxon>
    </lineage>
</organism>
<name>A0A4E0RFQ3_FASHE</name>
<proteinExistence type="predicted"/>